<evidence type="ECO:0000256" key="5">
    <source>
        <dbReference type="SAM" id="MobiDB-lite"/>
    </source>
</evidence>
<gene>
    <name evidence="7" type="ORF">HW566_10440</name>
</gene>
<evidence type="ECO:0000256" key="3">
    <source>
        <dbReference type="ARBA" id="ARBA00023125"/>
    </source>
</evidence>
<dbReference type="AlphaFoldDB" id="A0A7D5F9N0"/>
<dbReference type="Gene3D" id="3.40.190.10">
    <property type="entry name" value="Periplasmic binding protein-like II"/>
    <property type="match status" value="2"/>
</dbReference>
<dbReference type="GO" id="GO:0032993">
    <property type="term" value="C:protein-DNA complex"/>
    <property type="evidence" value="ECO:0007669"/>
    <property type="project" value="TreeGrafter"/>
</dbReference>
<evidence type="ECO:0000313" key="7">
    <source>
        <dbReference type="EMBL" id="QLD12149.1"/>
    </source>
</evidence>
<sequence length="264" mass="27138">MTPAGTPGRGSRGGGQQRGGGAPRKNGSRRGGAPRSSGSRDQRPTSGRPPGSTAARSAADAGTRDAAPTGPFRLGAVPGATPGKWIDVWKTRMPRTPLELVPIEVAQQRDALVDGTVDAAIVRMPVERDGLSVIALYDEVPVAVCAADSALTAVDELTLADLDGEVVIVPRDDVLQLDVPGSVAPSFPPVASTADAIATVAAGVGIAIVPMSLARLHQRKDVHYRPIVDAPVSGVALAWRTEATTPSVNAFIGIVRGRTANSSR</sequence>
<comment type="similarity">
    <text evidence="1">Belongs to the LysR transcriptional regulatory family.</text>
</comment>
<accession>A0A7D5F9N0</accession>
<organism evidence="7 8">
    <name type="scientific">Microbacterium oleivorans</name>
    <dbReference type="NCBI Taxonomy" id="273677"/>
    <lineage>
        <taxon>Bacteria</taxon>
        <taxon>Bacillati</taxon>
        <taxon>Actinomycetota</taxon>
        <taxon>Actinomycetes</taxon>
        <taxon>Micrococcales</taxon>
        <taxon>Microbacteriaceae</taxon>
        <taxon>Microbacterium</taxon>
    </lineage>
</organism>
<evidence type="ECO:0000256" key="2">
    <source>
        <dbReference type="ARBA" id="ARBA00023015"/>
    </source>
</evidence>
<dbReference type="PANTHER" id="PTHR30346:SF0">
    <property type="entry name" value="HCA OPERON TRANSCRIPTIONAL ACTIVATOR HCAR"/>
    <property type="match status" value="1"/>
</dbReference>
<dbReference type="GO" id="GO:0003677">
    <property type="term" value="F:DNA binding"/>
    <property type="evidence" value="ECO:0007669"/>
    <property type="project" value="UniProtKB-KW"/>
</dbReference>
<dbReference type="SUPFAM" id="SSF53850">
    <property type="entry name" value="Periplasmic binding protein-like II"/>
    <property type="match status" value="1"/>
</dbReference>
<dbReference type="GO" id="GO:0003700">
    <property type="term" value="F:DNA-binding transcription factor activity"/>
    <property type="evidence" value="ECO:0007669"/>
    <property type="project" value="TreeGrafter"/>
</dbReference>
<dbReference type="Proteomes" id="UP000509638">
    <property type="component" value="Chromosome"/>
</dbReference>
<keyword evidence="2" id="KW-0805">Transcription regulation</keyword>
<protein>
    <submittedName>
        <fullName evidence="7">LysR family substrate-binding domain-containing protein</fullName>
    </submittedName>
</protein>
<evidence type="ECO:0000256" key="1">
    <source>
        <dbReference type="ARBA" id="ARBA00009437"/>
    </source>
</evidence>
<dbReference type="PANTHER" id="PTHR30346">
    <property type="entry name" value="TRANSCRIPTIONAL DUAL REGULATOR HCAR-RELATED"/>
    <property type="match status" value="1"/>
</dbReference>
<feature type="compositionally biased region" description="Gly residues" evidence="5">
    <location>
        <begin position="7"/>
        <end position="22"/>
    </location>
</feature>
<evidence type="ECO:0000256" key="4">
    <source>
        <dbReference type="ARBA" id="ARBA00023163"/>
    </source>
</evidence>
<keyword evidence="3" id="KW-0238">DNA-binding</keyword>
<proteinExistence type="inferred from homology"/>
<name>A0A7D5F9N0_9MICO</name>
<dbReference type="CDD" id="cd08414">
    <property type="entry name" value="PBP2_LTTR_aromatics_like"/>
    <property type="match status" value="1"/>
</dbReference>
<keyword evidence="4" id="KW-0804">Transcription</keyword>
<dbReference type="InterPro" id="IPR005119">
    <property type="entry name" value="LysR_subst-bd"/>
</dbReference>
<reference evidence="7 8" key="1">
    <citation type="submission" date="2020-06" db="EMBL/GenBank/DDBJ databases">
        <authorList>
            <person name="Jo H."/>
        </authorList>
    </citation>
    <scope>NUCLEOTIDE SEQUENCE [LARGE SCALE GENOMIC DNA]</scope>
    <source>
        <strain evidence="7 8">I46</strain>
    </source>
</reference>
<feature type="domain" description="LysR substrate-binding" evidence="6">
    <location>
        <begin position="67"/>
        <end position="258"/>
    </location>
</feature>
<dbReference type="EMBL" id="CP058316">
    <property type="protein sequence ID" value="QLD12149.1"/>
    <property type="molecule type" value="Genomic_DNA"/>
</dbReference>
<feature type="region of interest" description="Disordered" evidence="5">
    <location>
        <begin position="1"/>
        <end position="78"/>
    </location>
</feature>
<evidence type="ECO:0000259" key="6">
    <source>
        <dbReference type="Pfam" id="PF03466"/>
    </source>
</evidence>
<evidence type="ECO:0000313" key="8">
    <source>
        <dbReference type="Proteomes" id="UP000509638"/>
    </source>
</evidence>
<dbReference type="Pfam" id="PF03466">
    <property type="entry name" value="LysR_substrate"/>
    <property type="match status" value="1"/>
</dbReference>